<evidence type="ECO:0000313" key="7">
    <source>
        <dbReference type="EMBL" id="CAB4190097.1"/>
    </source>
</evidence>
<gene>
    <name evidence="5" type="ORF">UFOVP1036_8</name>
    <name evidence="6" type="ORF">UFOVP1132_59</name>
    <name evidence="7" type="ORF">UFOVP1190_34</name>
    <name evidence="8" type="ORF">UFOVP1248_93</name>
    <name evidence="9" type="ORF">UFOVP1493_95</name>
    <name evidence="11" type="ORF">UFOVP1584_65</name>
    <name evidence="10" type="ORF">UFOVP1635_101</name>
    <name evidence="2" type="ORF">UFOVP521_43</name>
    <name evidence="3" type="ORF">UFOVP856_15</name>
    <name evidence="4" type="ORF">UFOVP967_73</name>
</gene>
<evidence type="ECO:0000313" key="8">
    <source>
        <dbReference type="EMBL" id="CAB4192807.1"/>
    </source>
</evidence>
<dbReference type="InterPro" id="IPR050535">
    <property type="entry name" value="DNA_Repair-Maintenance_Comp"/>
</dbReference>
<dbReference type="PANTHER" id="PTHR30337">
    <property type="entry name" value="COMPONENT OF ATP-DEPENDENT DSDNA EXONUCLEASE"/>
    <property type="match status" value="1"/>
</dbReference>
<keyword evidence="5" id="KW-0540">Nuclease</keyword>
<dbReference type="EMBL" id="LR797145">
    <property type="protein sequence ID" value="CAB4190097.1"/>
    <property type="molecule type" value="Genomic_DNA"/>
</dbReference>
<evidence type="ECO:0000259" key="1">
    <source>
        <dbReference type="Pfam" id="PF00149"/>
    </source>
</evidence>
<dbReference type="Pfam" id="PF00149">
    <property type="entry name" value="Metallophos"/>
    <property type="match status" value="1"/>
</dbReference>
<evidence type="ECO:0000313" key="9">
    <source>
        <dbReference type="EMBL" id="CAB4217814.1"/>
    </source>
</evidence>
<reference evidence="5" key="1">
    <citation type="submission" date="2020-05" db="EMBL/GenBank/DDBJ databases">
        <authorList>
            <person name="Chiriac C."/>
            <person name="Salcher M."/>
            <person name="Ghai R."/>
            <person name="Kavagutti S V."/>
        </authorList>
    </citation>
    <scope>NUCLEOTIDE SEQUENCE</scope>
</reference>
<evidence type="ECO:0000313" key="10">
    <source>
        <dbReference type="EMBL" id="CAB4220170.1"/>
    </source>
</evidence>
<evidence type="ECO:0000313" key="3">
    <source>
        <dbReference type="EMBL" id="CAB4167222.1"/>
    </source>
</evidence>
<evidence type="ECO:0000313" key="4">
    <source>
        <dbReference type="EMBL" id="CAB4174683.1"/>
    </source>
</evidence>
<dbReference type="GO" id="GO:0004527">
    <property type="term" value="F:exonuclease activity"/>
    <property type="evidence" value="ECO:0007669"/>
    <property type="project" value="UniProtKB-KW"/>
</dbReference>
<dbReference type="EMBL" id="LR796991">
    <property type="protein sequence ID" value="CAB4180166.1"/>
    <property type="molecule type" value="Genomic_DNA"/>
</dbReference>
<accession>A0A6J5QCS4</accession>
<name>A0A6J5QCS4_9CAUD</name>
<protein>
    <submittedName>
        <fullName evidence="5">SbcD DNA repair exonuclease</fullName>
    </submittedName>
</protein>
<dbReference type="EMBL" id="LR796910">
    <property type="protein sequence ID" value="CAB4174683.1"/>
    <property type="molecule type" value="Genomic_DNA"/>
</dbReference>
<dbReference type="EMBL" id="LR797496">
    <property type="protein sequence ID" value="CAB4220170.1"/>
    <property type="molecule type" value="Genomic_DNA"/>
</dbReference>
<dbReference type="EMBL" id="LR797192">
    <property type="protein sequence ID" value="CAB4192807.1"/>
    <property type="molecule type" value="Genomic_DNA"/>
</dbReference>
<organism evidence="5">
    <name type="scientific">uncultured Caudovirales phage</name>
    <dbReference type="NCBI Taxonomy" id="2100421"/>
    <lineage>
        <taxon>Viruses</taxon>
        <taxon>Duplodnaviria</taxon>
        <taxon>Heunggongvirae</taxon>
        <taxon>Uroviricota</taxon>
        <taxon>Caudoviricetes</taxon>
        <taxon>Peduoviridae</taxon>
        <taxon>Maltschvirus</taxon>
        <taxon>Maltschvirus maltsch</taxon>
    </lineage>
</organism>
<evidence type="ECO:0000313" key="5">
    <source>
        <dbReference type="EMBL" id="CAB4180166.1"/>
    </source>
</evidence>
<dbReference type="InterPro" id="IPR029052">
    <property type="entry name" value="Metallo-depent_PP-like"/>
</dbReference>
<sequence length="316" mass="35241">MSKQKITIVQCNDIHLADKSPASRKNSYATEIFEKVRKVVEIAHAIEADGILLAGDIFHNPRKISHFSVNTFIEIFKNFSKQIFIVPGNHDISAKVPFDHAAIATIGALDNVTILRDGRVHRPIPTKPWFTIAGLEWTYSEDENHYTHLLESIEEKVSLLGMHAPILDEEAKFWTLRRSVISSTDRAQCVAYGHLHSQAPITTIGNTTFSNPGALARSSINEKNNVPSIAMLDFYEDQSCEVEYVTVNHLPAEDVFYLEYAISVKEAKSAVKSFISSLESATVQSVDGDGLMSAIEQVCNDKEVVDLARDILRKLD</sequence>
<evidence type="ECO:0000313" key="2">
    <source>
        <dbReference type="EMBL" id="CAB4148315.1"/>
    </source>
</evidence>
<dbReference type="SUPFAM" id="SSF56300">
    <property type="entry name" value="Metallo-dependent phosphatases"/>
    <property type="match status" value="1"/>
</dbReference>
<dbReference type="InterPro" id="IPR004843">
    <property type="entry name" value="Calcineurin-like_PHP"/>
</dbReference>
<dbReference type="EMBL" id="LR797088">
    <property type="protein sequence ID" value="CAB4186272.1"/>
    <property type="molecule type" value="Genomic_DNA"/>
</dbReference>
<evidence type="ECO:0000313" key="6">
    <source>
        <dbReference type="EMBL" id="CAB4186272.1"/>
    </source>
</evidence>
<dbReference type="EMBL" id="LR797456">
    <property type="protein sequence ID" value="CAB4217814.1"/>
    <property type="molecule type" value="Genomic_DNA"/>
</dbReference>
<dbReference type="EMBL" id="LR798432">
    <property type="protein sequence ID" value="CAB5231354.1"/>
    <property type="molecule type" value="Genomic_DNA"/>
</dbReference>
<proteinExistence type="predicted"/>
<dbReference type="Gene3D" id="3.60.21.10">
    <property type="match status" value="1"/>
</dbReference>
<keyword evidence="5" id="KW-0378">Hydrolase</keyword>
<feature type="domain" description="Calcineurin-like phosphoesterase" evidence="1">
    <location>
        <begin position="7"/>
        <end position="197"/>
    </location>
</feature>
<keyword evidence="5" id="KW-0269">Exonuclease</keyword>
<evidence type="ECO:0000313" key="11">
    <source>
        <dbReference type="EMBL" id="CAB5231354.1"/>
    </source>
</evidence>
<dbReference type="EMBL" id="LR796496">
    <property type="protein sequence ID" value="CAB4148315.1"/>
    <property type="molecule type" value="Genomic_DNA"/>
</dbReference>
<dbReference type="EMBL" id="LR796811">
    <property type="protein sequence ID" value="CAB4167222.1"/>
    <property type="molecule type" value="Genomic_DNA"/>
</dbReference>